<dbReference type="EMBL" id="MFHP01000017">
    <property type="protein sequence ID" value="OGF72680.1"/>
    <property type="molecule type" value="Genomic_DNA"/>
</dbReference>
<reference evidence="2 3" key="1">
    <citation type="journal article" date="2016" name="Nat. Commun.">
        <title>Thousands of microbial genomes shed light on interconnected biogeochemical processes in an aquifer system.</title>
        <authorList>
            <person name="Anantharaman K."/>
            <person name="Brown C.T."/>
            <person name="Hug L.A."/>
            <person name="Sharon I."/>
            <person name="Castelle C.J."/>
            <person name="Probst A.J."/>
            <person name="Thomas B.C."/>
            <person name="Singh A."/>
            <person name="Wilkins M.J."/>
            <person name="Karaoz U."/>
            <person name="Brodie E.L."/>
            <person name="Williams K.H."/>
            <person name="Hubbard S.S."/>
            <person name="Banfield J.F."/>
        </authorList>
    </citation>
    <scope>NUCLEOTIDE SEQUENCE [LARGE SCALE GENOMIC DNA]</scope>
</reference>
<feature type="transmembrane region" description="Helical" evidence="1">
    <location>
        <begin position="243"/>
        <end position="265"/>
    </location>
</feature>
<keyword evidence="1" id="KW-0472">Membrane</keyword>
<feature type="transmembrane region" description="Helical" evidence="1">
    <location>
        <begin position="136"/>
        <end position="154"/>
    </location>
</feature>
<protein>
    <recommendedName>
        <fullName evidence="4">Glycosyltransferase RgtA/B/C/D-like domain-containing protein</fullName>
    </recommendedName>
</protein>
<feature type="transmembrane region" description="Helical" evidence="1">
    <location>
        <begin position="169"/>
        <end position="186"/>
    </location>
</feature>
<dbReference type="Proteomes" id="UP000178743">
    <property type="component" value="Unassembled WGS sequence"/>
</dbReference>
<keyword evidence="1" id="KW-1133">Transmembrane helix</keyword>
<feature type="transmembrane region" description="Helical" evidence="1">
    <location>
        <begin position="215"/>
        <end position="231"/>
    </location>
</feature>
<keyword evidence="1" id="KW-0812">Transmembrane</keyword>
<name>A0A1F5WAV7_9BACT</name>
<dbReference type="AlphaFoldDB" id="A0A1F5WAV7"/>
<accession>A0A1F5WAV7</accession>
<evidence type="ECO:0000313" key="2">
    <source>
        <dbReference type="EMBL" id="OGF72680.1"/>
    </source>
</evidence>
<comment type="caution">
    <text evidence="2">The sequence shown here is derived from an EMBL/GenBank/DDBJ whole genome shotgun (WGS) entry which is preliminary data.</text>
</comment>
<feature type="transmembrane region" description="Helical" evidence="1">
    <location>
        <begin position="340"/>
        <end position="360"/>
    </location>
</feature>
<feature type="transmembrane region" description="Helical" evidence="1">
    <location>
        <begin position="369"/>
        <end position="388"/>
    </location>
</feature>
<sequence>MKQSYFFLVEHKLIFIAGFALTLLIFLPSLSFPFLASNAYKGINITQIGTDQHYYLTRGKEILEGHGLGNIVLREGKDGQEPHFSYIEYIVLAPVRLLGFSNINVVTLYNAYNFVGMFLLIVLIYIFVLQLSADKLLSVTAALFAVGGYTMVYYKTIGYPEVNAYTRAVFPYLSSIAFFIFLNLLYKSLKSDKLKYIIFAGAALGSLFYVYLYAWSFALALSAGLFAIYLLRSDFVRLKKISAVLGIGLAVGAYNLSKLISFYYNSDMGRQTAYFLYFVHARTPIFSKIGFAALILFLIFALKRRDNPNLSFILATILGGWISLNQQILTSKIVYPAHYYWYFIVPLSIIIGLYMFWFLVPPWKYKNALLYACMGLVFINTGLGQYGAAQIEFKSKLNEQNYKPILDYLKNNPYGVVLAPDDDVGYLVTIYTSGDLFWHTTALSFNMPAERLTEAALVYFYLNKKARYDFVEYTNELAQNKNDESYYKSLHRYLEGYLSGFEYTDYRLRLAADDAELGQKRIKITNELYQEYKKMTGSGVINILNQRGVNYIIWDKNKNPEWDLSFIKNLKEIVSYNGIFLYQI</sequence>
<feature type="transmembrane region" description="Helical" evidence="1">
    <location>
        <begin position="12"/>
        <end position="36"/>
    </location>
</feature>
<organism evidence="2 3">
    <name type="scientific">Candidatus Giovannonibacteria bacterium RIFCSPHIGHO2_02_FULL_45_40</name>
    <dbReference type="NCBI Taxonomy" id="1798337"/>
    <lineage>
        <taxon>Bacteria</taxon>
        <taxon>Candidatus Giovannoniibacteriota</taxon>
    </lineage>
</organism>
<proteinExistence type="predicted"/>
<evidence type="ECO:0008006" key="4">
    <source>
        <dbReference type="Google" id="ProtNLM"/>
    </source>
</evidence>
<evidence type="ECO:0000256" key="1">
    <source>
        <dbReference type="SAM" id="Phobius"/>
    </source>
</evidence>
<evidence type="ECO:0000313" key="3">
    <source>
        <dbReference type="Proteomes" id="UP000178743"/>
    </source>
</evidence>
<feature type="transmembrane region" description="Helical" evidence="1">
    <location>
        <begin position="111"/>
        <end position="129"/>
    </location>
</feature>
<feature type="transmembrane region" description="Helical" evidence="1">
    <location>
        <begin position="285"/>
        <end position="302"/>
    </location>
</feature>
<gene>
    <name evidence="2" type="ORF">A3C05_00175</name>
</gene>